<dbReference type="Proteomes" id="UP000422232">
    <property type="component" value="Chromosome"/>
</dbReference>
<dbReference type="Pfam" id="PF01656">
    <property type="entry name" value="CbiA"/>
    <property type="match status" value="1"/>
</dbReference>
<evidence type="ECO:0000313" key="1">
    <source>
        <dbReference type="EMBL" id="QGO07551.1"/>
    </source>
</evidence>
<gene>
    <name evidence="1" type="ORF">Psal009_03508</name>
</gene>
<keyword evidence="2" id="KW-1185">Reference proteome</keyword>
<dbReference type="GeneID" id="66742419"/>
<dbReference type="CDD" id="cd02042">
    <property type="entry name" value="ParAB_family"/>
    <property type="match status" value="1"/>
</dbReference>
<name>A0A9Q5YIB1_PISSA</name>
<reference evidence="1 2" key="1">
    <citation type="submission" date="2019-04" db="EMBL/GenBank/DDBJ databases">
        <title>Complete genome sequencing of Piscirickettsia salmonis strain Psal-009.</title>
        <authorList>
            <person name="Schober I."/>
            <person name="Bunk B."/>
            <person name="Sproer C."/>
            <person name="Carril G.P."/>
            <person name="Riedel T."/>
            <person name="Flores-Herrera P.A."/>
            <person name="Nourdin-Galindo G."/>
            <person name="Marshall S.H."/>
            <person name="Overmann J."/>
        </authorList>
    </citation>
    <scope>NUCLEOTIDE SEQUENCE [LARGE SCALE GENOMIC DNA]</scope>
    <source>
        <strain evidence="1 2">Psal-009</strain>
    </source>
</reference>
<sequence>MPIISIGCTKGGVGKSTIATSLVVALQAKGYKTILVDCDSQFSASDWADVRDEDDKLPKIKHLQKVGRIKTTLLDLKTEYDFVIVDTGGHDSSSELRQSLTLCDLVLVPLRPSQHDVNTIGTMTDLIEDAQEVANPDLRALFVLNAVSPAAKSKKLIEIRAALNEIDEITLCKSHLCQRDAYIQTASDGRGVTEIKDKKANTEFNALTTEILKYFKGNKYGIKSNTNKKKAKAKKAS</sequence>
<dbReference type="RefSeq" id="WP_016211852.1">
    <property type="nucleotide sequence ID" value="NZ_CP012413.1"/>
</dbReference>
<dbReference type="InterPro" id="IPR027417">
    <property type="entry name" value="P-loop_NTPase"/>
</dbReference>
<proteinExistence type="predicted"/>
<organism evidence="1 2">
    <name type="scientific">Piscirickettsia salmonis</name>
    <dbReference type="NCBI Taxonomy" id="1238"/>
    <lineage>
        <taxon>Bacteria</taxon>
        <taxon>Pseudomonadati</taxon>
        <taxon>Pseudomonadota</taxon>
        <taxon>Gammaproteobacteria</taxon>
        <taxon>Thiotrichales</taxon>
        <taxon>Piscirickettsiaceae</taxon>
        <taxon>Piscirickettsia</taxon>
    </lineage>
</organism>
<dbReference type="EMBL" id="CP038908">
    <property type="protein sequence ID" value="QGO07551.1"/>
    <property type="molecule type" value="Genomic_DNA"/>
</dbReference>
<dbReference type="PANTHER" id="PTHR13696">
    <property type="entry name" value="P-LOOP CONTAINING NUCLEOSIDE TRIPHOSPHATE HYDROLASE"/>
    <property type="match status" value="1"/>
</dbReference>
<dbReference type="SUPFAM" id="SSF52540">
    <property type="entry name" value="P-loop containing nucleoside triphosphate hydrolases"/>
    <property type="match status" value="1"/>
</dbReference>
<dbReference type="Gene3D" id="3.40.50.300">
    <property type="entry name" value="P-loop containing nucleotide triphosphate hydrolases"/>
    <property type="match status" value="1"/>
</dbReference>
<protein>
    <submittedName>
        <fullName evidence="1">ParA-like protein</fullName>
    </submittedName>
</protein>
<dbReference type="PIRSF" id="PIRSF009320">
    <property type="entry name" value="Nuc_binding_HP_1000"/>
    <property type="match status" value="1"/>
</dbReference>
<dbReference type="InterPro" id="IPR002586">
    <property type="entry name" value="CobQ/CobB/MinD/ParA_Nub-bd_dom"/>
</dbReference>
<evidence type="ECO:0000313" key="2">
    <source>
        <dbReference type="Proteomes" id="UP000422232"/>
    </source>
</evidence>
<dbReference type="AlphaFoldDB" id="A0A9Q5YIB1"/>
<dbReference type="PANTHER" id="PTHR13696:SF96">
    <property type="entry name" value="COBQ_COBB_MIND_PARA NUCLEOTIDE BINDING DOMAIN-CONTAINING PROTEIN"/>
    <property type="match status" value="1"/>
</dbReference>
<accession>A0A9Q5YIB1</accession>
<dbReference type="InterPro" id="IPR050678">
    <property type="entry name" value="DNA_Partitioning_ATPase"/>
</dbReference>